<evidence type="ECO:0000259" key="3">
    <source>
        <dbReference type="PROSITE" id="PS00624"/>
    </source>
</evidence>
<dbReference type="PROSITE" id="PS00624">
    <property type="entry name" value="GMC_OXRED_2"/>
    <property type="match status" value="1"/>
</dbReference>
<evidence type="ECO:0000256" key="1">
    <source>
        <dbReference type="ARBA" id="ARBA00010790"/>
    </source>
</evidence>
<name>A0AAN6RJ60_9PLEO</name>
<dbReference type="PANTHER" id="PTHR11552:SF78">
    <property type="entry name" value="GLUCOSE-METHANOL-CHOLINE OXIDOREDUCTASE N-TERMINAL DOMAIN-CONTAINING PROTEIN"/>
    <property type="match status" value="1"/>
</dbReference>
<comment type="cofactor">
    <cofactor evidence="2">
        <name>FAD</name>
        <dbReference type="ChEBI" id="CHEBI:57692"/>
    </cofactor>
</comment>
<dbReference type="PANTHER" id="PTHR11552">
    <property type="entry name" value="GLUCOSE-METHANOL-CHOLINE GMC OXIDOREDUCTASE"/>
    <property type="match status" value="1"/>
</dbReference>
<evidence type="ECO:0000256" key="2">
    <source>
        <dbReference type="PIRSR" id="PIRSR000137-2"/>
    </source>
</evidence>
<dbReference type="Gene3D" id="3.50.50.60">
    <property type="entry name" value="FAD/NAD(P)-binding domain"/>
    <property type="match status" value="1"/>
</dbReference>
<dbReference type="EMBL" id="WVTA01000006">
    <property type="protein sequence ID" value="KAK3209167.1"/>
    <property type="molecule type" value="Genomic_DNA"/>
</dbReference>
<evidence type="ECO:0000313" key="5">
    <source>
        <dbReference type="Proteomes" id="UP001280581"/>
    </source>
</evidence>
<dbReference type="PIRSF" id="PIRSF000137">
    <property type="entry name" value="Alcohol_oxidase"/>
    <property type="match status" value="1"/>
</dbReference>
<dbReference type="InterPro" id="IPR036188">
    <property type="entry name" value="FAD/NAD-bd_sf"/>
</dbReference>
<organism evidence="4 5">
    <name type="scientific">Pseudopithomyces chartarum</name>
    <dbReference type="NCBI Taxonomy" id="1892770"/>
    <lineage>
        <taxon>Eukaryota</taxon>
        <taxon>Fungi</taxon>
        <taxon>Dikarya</taxon>
        <taxon>Ascomycota</taxon>
        <taxon>Pezizomycotina</taxon>
        <taxon>Dothideomycetes</taxon>
        <taxon>Pleosporomycetidae</taxon>
        <taxon>Pleosporales</taxon>
        <taxon>Massarineae</taxon>
        <taxon>Didymosphaeriaceae</taxon>
        <taxon>Pseudopithomyces</taxon>
    </lineage>
</organism>
<dbReference type="AlphaFoldDB" id="A0AAN6RJ60"/>
<comment type="similarity">
    <text evidence="1">Belongs to the GMC oxidoreductase family.</text>
</comment>
<sequence>MGLITKLPEGLAEVDVIIVGGGTAGCVVAARLADADRNLEILVVERGPNNQIPIVEHPAAFFANLAPDSKTAHFNVATPSPYVGDRTVVVPSGSVLGGGSSINFMMYSRAQKHDFDAWNTPGWSADDLLPYIRKVETYHSQYIQGSQGPVHISSKTFEDLLDDANTTQSSEQLADKYAVALPKADPDENHGDNGPIQVSRGTYDAPKMQAEYIAAAKKVGWREVPDRSDVNSVNAVWRANRFISPEGKRQDAASCYIHPRLKDGEHPNLQILVETQVTRVLFDQTNDRAVGVEFRRNPRFDPDSSSKSFQSIKARKLVILAGGTCATPTILERSGIGEAQVLNRAGVPVLVDLPGVGNDYEDHHMFLYGYKSAFNADDTGDAFLHGALGSTSDLMKKKHRILGWNLQEVQGKVRPSESEVDSLGPDFREAWDAKFKDHPEKPLAVMALIAGNPKVQSATGEPCIGLATFTVYPFSRGHVHITGSAPDDAIDFDTGFFGGQNGHLDVKKHVYAYKKQREVIRRMASYRGEIPTSHPPFASTSPAACQDITEAFPADIQDIVYSAEDDAILAKWIRENVDTAWHSLGTCKMQPRERKGVVDAKLSVYGVKGLKVADLSIVPGNVAANTNAMALMIGEKAADIFIKELGLDST</sequence>
<dbReference type="Pfam" id="PF05199">
    <property type="entry name" value="GMC_oxred_C"/>
    <property type="match status" value="1"/>
</dbReference>
<feature type="binding site" evidence="2">
    <location>
        <position position="95"/>
    </location>
    <ligand>
        <name>FAD</name>
        <dbReference type="ChEBI" id="CHEBI:57692"/>
    </ligand>
</feature>
<dbReference type="SUPFAM" id="SSF51905">
    <property type="entry name" value="FAD/NAD(P)-binding domain"/>
    <property type="match status" value="1"/>
</dbReference>
<dbReference type="InterPro" id="IPR012132">
    <property type="entry name" value="GMC_OxRdtase"/>
</dbReference>
<dbReference type="PROSITE" id="PS51257">
    <property type="entry name" value="PROKAR_LIPOPROTEIN"/>
    <property type="match status" value="1"/>
</dbReference>
<dbReference type="SUPFAM" id="SSF54373">
    <property type="entry name" value="FAD-linked reductases, C-terminal domain"/>
    <property type="match status" value="1"/>
</dbReference>
<proteinExistence type="inferred from homology"/>
<feature type="domain" description="Glucose-methanol-choline oxidoreductase N-terminal" evidence="3">
    <location>
        <begin position="323"/>
        <end position="337"/>
    </location>
</feature>
<dbReference type="GO" id="GO:0050660">
    <property type="term" value="F:flavin adenine dinucleotide binding"/>
    <property type="evidence" value="ECO:0007669"/>
    <property type="project" value="InterPro"/>
</dbReference>
<dbReference type="Proteomes" id="UP001280581">
    <property type="component" value="Unassembled WGS sequence"/>
</dbReference>
<gene>
    <name evidence="4" type="ORF">GRF29_69g981291</name>
</gene>
<dbReference type="GO" id="GO:0016614">
    <property type="term" value="F:oxidoreductase activity, acting on CH-OH group of donors"/>
    <property type="evidence" value="ECO:0007669"/>
    <property type="project" value="InterPro"/>
</dbReference>
<keyword evidence="5" id="KW-1185">Reference proteome</keyword>
<feature type="binding site" evidence="2">
    <location>
        <begin position="581"/>
        <end position="582"/>
    </location>
    <ligand>
        <name>FAD</name>
        <dbReference type="ChEBI" id="CHEBI:57692"/>
    </ligand>
</feature>
<evidence type="ECO:0000313" key="4">
    <source>
        <dbReference type="EMBL" id="KAK3209167.1"/>
    </source>
</evidence>
<comment type="caution">
    <text evidence="4">The sequence shown here is derived from an EMBL/GenBank/DDBJ whole genome shotgun (WGS) entry which is preliminary data.</text>
</comment>
<keyword evidence="2" id="KW-0274">FAD</keyword>
<reference evidence="4 5" key="1">
    <citation type="submission" date="2021-02" db="EMBL/GenBank/DDBJ databases">
        <title>Genome assembly of Pseudopithomyces chartarum.</title>
        <authorList>
            <person name="Jauregui R."/>
            <person name="Singh J."/>
            <person name="Voisey C."/>
        </authorList>
    </citation>
    <scope>NUCLEOTIDE SEQUENCE [LARGE SCALE GENOMIC DNA]</scope>
    <source>
        <strain evidence="4 5">AGR01</strain>
    </source>
</reference>
<dbReference type="InterPro" id="IPR000172">
    <property type="entry name" value="GMC_OxRdtase_N"/>
</dbReference>
<dbReference type="Pfam" id="PF00732">
    <property type="entry name" value="GMC_oxred_N"/>
    <property type="match status" value="1"/>
</dbReference>
<dbReference type="Gene3D" id="3.30.560.10">
    <property type="entry name" value="Glucose Oxidase, domain 3"/>
    <property type="match status" value="1"/>
</dbReference>
<feature type="binding site" evidence="2">
    <location>
        <position position="277"/>
    </location>
    <ligand>
        <name>FAD</name>
        <dbReference type="ChEBI" id="CHEBI:57692"/>
    </ligand>
</feature>
<accession>A0AAN6RJ60</accession>
<keyword evidence="2" id="KW-0285">Flavoprotein</keyword>
<protein>
    <recommendedName>
        <fullName evidence="3">Glucose-methanol-choline oxidoreductase N-terminal domain-containing protein</fullName>
    </recommendedName>
</protein>
<dbReference type="InterPro" id="IPR007867">
    <property type="entry name" value="GMC_OxRtase_C"/>
</dbReference>